<accession>A0A382VYV3</accession>
<gene>
    <name evidence="1" type="ORF">METZ01_LOCUS404414</name>
</gene>
<organism evidence="1">
    <name type="scientific">marine metagenome</name>
    <dbReference type="NCBI Taxonomy" id="408172"/>
    <lineage>
        <taxon>unclassified sequences</taxon>
        <taxon>metagenomes</taxon>
        <taxon>ecological metagenomes</taxon>
    </lineage>
</organism>
<proteinExistence type="predicted"/>
<feature type="non-terminal residue" evidence="1">
    <location>
        <position position="59"/>
    </location>
</feature>
<sequence length="59" mass="6917">MIRRKRIGKYLNASSNPETLNICLDARDSRLRYLLLIYQLFAISGTHRTKVQNVYICLC</sequence>
<reference evidence="1" key="1">
    <citation type="submission" date="2018-05" db="EMBL/GenBank/DDBJ databases">
        <authorList>
            <person name="Lanie J.A."/>
            <person name="Ng W.-L."/>
            <person name="Kazmierczak K.M."/>
            <person name="Andrzejewski T.M."/>
            <person name="Davidsen T.M."/>
            <person name="Wayne K.J."/>
            <person name="Tettelin H."/>
            <person name="Glass J.I."/>
            <person name="Rusch D."/>
            <person name="Podicherti R."/>
            <person name="Tsui H.-C.T."/>
            <person name="Winkler M.E."/>
        </authorList>
    </citation>
    <scope>NUCLEOTIDE SEQUENCE</scope>
</reference>
<evidence type="ECO:0000313" key="1">
    <source>
        <dbReference type="EMBL" id="SVD51560.1"/>
    </source>
</evidence>
<dbReference type="EMBL" id="UINC01155609">
    <property type="protein sequence ID" value="SVD51560.1"/>
    <property type="molecule type" value="Genomic_DNA"/>
</dbReference>
<protein>
    <submittedName>
        <fullName evidence="1">Uncharacterized protein</fullName>
    </submittedName>
</protein>
<name>A0A382VYV3_9ZZZZ</name>
<dbReference type="AlphaFoldDB" id="A0A382VYV3"/>